<dbReference type="RefSeq" id="WP_241571343.1">
    <property type="nucleotide sequence ID" value="NZ_JAKUML010000009.1"/>
</dbReference>
<sequence>MMLLRGFLIAVILWFMAVILVASCTYESYANTVQHKAVGLALAGYQDNIGAQPTITSGFFVRNISMRSHISMAKLERDIYGCAGFLCHQSANPFQLCHLYLAVNGKASIKTIGAHTHA</sequence>
<evidence type="ECO:0000313" key="1">
    <source>
        <dbReference type="EMBL" id="MCJ8146625.1"/>
    </source>
</evidence>
<dbReference type="Proteomes" id="UP001139701">
    <property type="component" value="Unassembled WGS sequence"/>
</dbReference>
<keyword evidence="2" id="KW-1185">Reference proteome</keyword>
<organism evidence="1 2">
    <name type="scientific">Acinetobacter sedimenti</name>
    <dbReference type="NCBI Taxonomy" id="2919922"/>
    <lineage>
        <taxon>Bacteria</taxon>
        <taxon>Pseudomonadati</taxon>
        <taxon>Pseudomonadota</taxon>
        <taxon>Gammaproteobacteria</taxon>
        <taxon>Moraxellales</taxon>
        <taxon>Moraxellaceae</taxon>
        <taxon>Acinetobacter</taxon>
    </lineage>
</organism>
<dbReference type="PROSITE" id="PS51257">
    <property type="entry name" value="PROKAR_LIPOPROTEIN"/>
    <property type="match status" value="1"/>
</dbReference>
<protein>
    <recommendedName>
        <fullName evidence="3">Lipoprotein</fullName>
    </recommendedName>
</protein>
<dbReference type="EMBL" id="JAKUML010000009">
    <property type="protein sequence ID" value="MCJ8146625.1"/>
    <property type="molecule type" value="Genomic_DNA"/>
</dbReference>
<name>A0A9X1WX94_9GAMM</name>
<evidence type="ECO:0000313" key="2">
    <source>
        <dbReference type="Proteomes" id="UP001139701"/>
    </source>
</evidence>
<reference evidence="1" key="1">
    <citation type="submission" date="2022-02" db="EMBL/GenBank/DDBJ databases">
        <title>Acinetobacter A3.8 sp. nov., isolated from Sediment (Zhairuo Island).</title>
        <authorList>
            <person name="Zheng K."/>
        </authorList>
    </citation>
    <scope>NUCLEOTIDE SEQUENCE</scope>
    <source>
        <strain evidence="1">A3.8</strain>
    </source>
</reference>
<dbReference type="AlphaFoldDB" id="A0A9X1WX94"/>
<proteinExistence type="predicted"/>
<accession>A0A9X1WX94</accession>
<comment type="caution">
    <text evidence="1">The sequence shown here is derived from an EMBL/GenBank/DDBJ whole genome shotgun (WGS) entry which is preliminary data.</text>
</comment>
<evidence type="ECO:0008006" key="3">
    <source>
        <dbReference type="Google" id="ProtNLM"/>
    </source>
</evidence>
<gene>
    <name evidence="1" type="ORF">MKI79_06875</name>
</gene>